<gene>
    <name evidence="1" type="ORF">GBAR_LOCUS24380</name>
</gene>
<dbReference type="AlphaFoldDB" id="A0AA35T8V7"/>
<evidence type="ECO:0000313" key="2">
    <source>
        <dbReference type="Proteomes" id="UP001174909"/>
    </source>
</evidence>
<organism evidence="1 2">
    <name type="scientific">Geodia barretti</name>
    <name type="common">Barrett's horny sponge</name>
    <dbReference type="NCBI Taxonomy" id="519541"/>
    <lineage>
        <taxon>Eukaryota</taxon>
        <taxon>Metazoa</taxon>
        <taxon>Porifera</taxon>
        <taxon>Demospongiae</taxon>
        <taxon>Heteroscleromorpha</taxon>
        <taxon>Tetractinellida</taxon>
        <taxon>Astrophorina</taxon>
        <taxon>Geodiidae</taxon>
        <taxon>Geodia</taxon>
    </lineage>
</organism>
<protein>
    <submittedName>
        <fullName evidence="1">Uncharacterized protein</fullName>
    </submittedName>
</protein>
<name>A0AA35T8V7_GEOBA</name>
<accession>A0AA35T8V7</accession>
<proteinExistence type="predicted"/>
<dbReference type="Proteomes" id="UP001174909">
    <property type="component" value="Unassembled WGS sequence"/>
</dbReference>
<keyword evidence="2" id="KW-1185">Reference proteome</keyword>
<evidence type="ECO:0000313" key="1">
    <source>
        <dbReference type="EMBL" id="CAI8043905.1"/>
    </source>
</evidence>
<sequence>MISALRGSVLPPADVRDALEEYRPLLRRLLARGLETSAVDYSAARLRGGCASSPTAAAGRERGRADHAVDCDTGAGRPVQHGEHGVPGAVDILRPADHHHPVETGGVGPADGPADHLAAPFCEERLLAAARWCERVLDVHLAPPV</sequence>
<comment type="caution">
    <text evidence="1">The sequence shown here is derived from an EMBL/GenBank/DDBJ whole genome shotgun (WGS) entry which is preliminary data.</text>
</comment>
<dbReference type="EMBL" id="CASHTH010003364">
    <property type="protein sequence ID" value="CAI8043905.1"/>
    <property type="molecule type" value="Genomic_DNA"/>
</dbReference>
<reference evidence="1" key="1">
    <citation type="submission" date="2023-03" db="EMBL/GenBank/DDBJ databases">
        <authorList>
            <person name="Steffen K."/>
            <person name="Cardenas P."/>
        </authorList>
    </citation>
    <scope>NUCLEOTIDE SEQUENCE</scope>
</reference>